<evidence type="ECO:0000313" key="1">
    <source>
        <dbReference type="EMBL" id="CAE0411922.1"/>
    </source>
</evidence>
<gene>
    <name evidence="1" type="ORF">ACOF00016_LOCUS9206</name>
</gene>
<name>A0A7S3L6W0_9STRA</name>
<proteinExistence type="predicted"/>
<dbReference type="CDD" id="cd09620">
    <property type="entry name" value="CBM9_like_3"/>
    <property type="match status" value="1"/>
</dbReference>
<dbReference type="SUPFAM" id="SSF49344">
    <property type="entry name" value="CBD9-like"/>
    <property type="match status" value="1"/>
</dbReference>
<organism evidence="1">
    <name type="scientific">Amphora coffeiformis</name>
    <dbReference type="NCBI Taxonomy" id="265554"/>
    <lineage>
        <taxon>Eukaryota</taxon>
        <taxon>Sar</taxon>
        <taxon>Stramenopiles</taxon>
        <taxon>Ochrophyta</taxon>
        <taxon>Bacillariophyta</taxon>
        <taxon>Bacillariophyceae</taxon>
        <taxon>Bacillariophycidae</taxon>
        <taxon>Thalassiophysales</taxon>
        <taxon>Catenulaceae</taxon>
        <taxon>Amphora</taxon>
    </lineage>
</organism>
<reference evidence="1" key="1">
    <citation type="submission" date="2021-01" db="EMBL/GenBank/DDBJ databases">
        <authorList>
            <person name="Corre E."/>
            <person name="Pelletier E."/>
            <person name="Niang G."/>
            <person name="Scheremetjew M."/>
            <person name="Finn R."/>
            <person name="Kale V."/>
            <person name="Holt S."/>
            <person name="Cochrane G."/>
            <person name="Meng A."/>
            <person name="Brown T."/>
            <person name="Cohen L."/>
        </authorList>
    </citation>
    <scope>NUCLEOTIDE SEQUENCE</scope>
    <source>
        <strain evidence="1">CCMP127</strain>
    </source>
</reference>
<protein>
    <recommendedName>
        <fullName evidence="2">Carbohydrate-binding domain-containing protein</fullName>
    </recommendedName>
</protein>
<dbReference type="AlphaFoldDB" id="A0A7S3L6W0"/>
<sequence>MKFASHWAYYPRSYTVHPVPSGQHGFEINGDLTKDVWQNAATWSAPFADIQGKDGPSEPTPALTQFKALYDDTHLYIGALIYPSPDVPATEAHFTHRNDPIFQKDSDFEVFIDVTGCNHNYKELEINAINTVWNLLLDKPYRDGGGEHSGRIAKPGDPMYYDARSQKTGVRVLEGNLNDSAKGQALWSVELALAFEDLYVTIPETEKGGDSLTPPDPPKPGDFWRINFSRVEKRGDINWTWQPQIVWDPEAREFKGIIDMHAPDTFGYFRFVGNSDDADTKYPERDPTWPLRLTAMHIYHAQRAFHERNNEQYASTMKDLESLVDKTIVEPFEIHLFTKGKTYTALVRSAGDTKVASVSHDRLLILQEWDLNIHSSED</sequence>
<dbReference type="PANTHER" id="PTHR35532">
    <property type="entry name" value="SIMILAR TO POLYHYDROXYALKANOATE DEPOLYMERASE"/>
    <property type="match status" value="1"/>
</dbReference>
<accession>A0A7S3L6W0</accession>
<dbReference type="EMBL" id="HBIM01011082">
    <property type="protein sequence ID" value="CAE0411922.1"/>
    <property type="molecule type" value="Transcribed_RNA"/>
</dbReference>
<evidence type="ECO:0008006" key="2">
    <source>
        <dbReference type="Google" id="ProtNLM"/>
    </source>
</evidence>
<dbReference type="PANTHER" id="PTHR35532:SF5">
    <property type="entry name" value="CARBOHYDRATE-BINDING DOMAIN-CONTAINING PROTEIN"/>
    <property type="match status" value="1"/>
</dbReference>
<dbReference type="Gene3D" id="2.60.40.1190">
    <property type="match status" value="1"/>
</dbReference>